<dbReference type="PRINTS" id="PR01438">
    <property type="entry name" value="UNVRSLSTRESS"/>
</dbReference>
<dbReference type="InterPro" id="IPR006016">
    <property type="entry name" value="UspA"/>
</dbReference>
<reference evidence="3" key="1">
    <citation type="submission" date="2018-06" db="EMBL/GenBank/DDBJ databases">
        <authorList>
            <person name="Zhirakovskaya E."/>
        </authorList>
    </citation>
    <scope>NUCLEOTIDE SEQUENCE</scope>
</reference>
<gene>
    <name evidence="3" type="ORF">MNBD_ALPHA08-2450</name>
</gene>
<dbReference type="CDD" id="cd00293">
    <property type="entry name" value="USP-like"/>
    <property type="match status" value="1"/>
</dbReference>
<name>A0A3B0SLT0_9ZZZZ</name>
<dbReference type="AlphaFoldDB" id="A0A3B0SLT0"/>
<protein>
    <submittedName>
        <fullName evidence="3">UspA</fullName>
    </submittedName>
</protein>
<evidence type="ECO:0000313" key="3">
    <source>
        <dbReference type="EMBL" id="VAV95835.1"/>
    </source>
</evidence>
<dbReference type="EMBL" id="UOEC01000130">
    <property type="protein sequence ID" value="VAV95835.1"/>
    <property type="molecule type" value="Genomic_DNA"/>
</dbReference>
<dbReference type="Pfam" id="PF00582">
    <property type="entry name" value="Usp"/>
    <property type="match status" value="1"/>
</dbReference>
<dbReference type="PANTHER" id="PTHR46268:SF15">
    <property type="entry name" value="UNIVERSAL STRESS PROTEIN HP_0031"/>
    <property type="match status" value="1"/>
</dbReference>
<comment type="similarity">
    <text evidence="1">Belongs to the universal stress protein A family.</text>
</comment>
<proteinExistence type="inferred from homology"/>
<accession>A0A3B0SLT0</accession>
<organism evidence="3">
    <name type="scientific">hydrothermal vent metagenome</name>
    <dbReference type="NCBI Taxonomy" id="652676"/>
    <lineage>
        <taxon>unclassified sequences</taxon>
        <taxon>metagenomes</taxon>
        <taxon>ecological metagenomes</taxon>
    </lineage>
</organism>
<sequence>MSEQTIVVCLNEIERTDQMLAVIKTLGNKMACHFVGLYVIPAVEVYPNAGMATSAQIYAGRQKHYLDHAKEVKTKFEKLLASEGLHGEWRKIKSVGTVIAEEVVQNGMVADLVVVPQSRRDDGEDLGPEFAEQVVMESGRPVLIIPSYGEFSDFGKSILVAWNGTREAARAVFDARQIMASAAKVNVSWLDADKESLGMDLPGAELGVVLARHNVDVVVEAIPTGGLAAGEALLSHAADIGADMLVMGAYGHSRLREFVFGGATRTILGSMTIPVLMSH</sequence>
<dbReference type="Gene3D" id="3.40.50.12370">
    <property type="match status" value="1"/>
</dbReference>
<dbReference type="PANTHER" id="PTHR46268">
    <property type="entry name" value="STRESS RESPONSE PROTEIN NHAX"/>
    <property type="match status" value="1"/>
</dbReference>
<feature type="domain" description="UspA" evidence="2">
    <location>
        <begin position="212"/>
        <end position="277"/>
    </location>
</feature>
<dbReference type="SUPFAM" id="SSF52402">
    <property type="entry name" value="Adenine nucleotide alpha hydrolases-like"/>
    <property type="match status" value="2"/>
</dbReference>
<evidence type="ECO:0000256" key="1">
    <source>
        <dbReference type="ARBA" id="ARBA00008791"/>
    </source>
</evidence>
<evidence type="ECO:0000259" key="2">
    <source>
        <dbReference type="Pfam" id="PF00582"/>
    </source>
</evidence>
<dbReference type="InterPro" id="IPR006015">
    <property type="entry name" value="Universal_stress_UspA"/>
</dbReference>